<evidence type="ECO:0000259" key="7">
    <source>
        <dbReference type="PROSITE" id="PS50076"/>
    </source>
</evidence>
<dbReference type="Gene3D" id="1.10.287.110">
    <property type="entry name" value="DnaJ domain"/>
    <property type="match status" value="1"/>
</dbReference>
<dbReference type="PROSITE" id="PS50076">
    <property type="entry name" value="DNAJ_2"/>
    <property type="match status" value="1"/>
</dbReference>
<evidence type="ECO:0000256" key="2">
    <source>
        <dbReference type="ARBA" id="ARBA00022771"/>
    </source>
</evidence>
<dbReference type="InterPro" id="IPR013087">
    <property type="entry name" value="Znf_C2H2_type"/>
</dbReference>
<dbReference type="PRINTS" id="PR00625">
    <property type="entry name" value="JDOMAIN"/>
</dbReference>
<feature type="region of interest" description="Disordered" evidence="6">
    <location>
        <begin position="348"/>
        <end position="661"/>
    </location>
</feature>
<dbReference type="PANTHER" id="PTHR45495">
    <property type="entry name" value="DNAJ PROTEIN JJJ1 HOMOLOG"/>
    <property type="match status" value="1"/>
</dbReference>
<feature type="compositionally biased region" description="Basic residues" evidence="6">
    <location>
        <begin position="456"/>
        <end position="465"/>
    </location>
</feature>
<feature type="compositionally biased region" description="Basic and acidic residues" evidence="6">
    <location>
        <begin position="548"/>
        <end position="568"/>
    </location>
</feature>
<feature type="compositionally biased region" description="Basic and acidic residues" evidence="6">
    <location>
        <begin position="349"/>
        <end position="366"/>
    </location>
</feature>
<protein>
    <submittedName>
        <fullName evidence="9">Zinc finger, double-stranded RNA binding</fullName>
    </submittedName>
</protein>
<dbReference type="SMART" id="SM00451">
    <property type="entry name" value="ZnF_U1"/>
    <property type="match status" value="1"/>
</dbReference>
<dbReference type="GO" id="GO:0003676">
    <property type="term" value="F:nucleic acid binding"/>
    <property type="evidence" value="ECO:0007669"/>
    <property type="project" value="InterPro"/>
</dbReference>
<dbReference type="PROSITE" id="PS50157">
    <property type="entry name" value="ZINC_FINGER_C2H2_2"/>
    <property type="match status" value="1"/>
</dbReference>
<keyword evidence="2 4" id="KW-0863">Zinc-finger</keyword>
<dbReference type="Pfam" id="PF12171">
    <property type="entry name" value="zf-C2H2_jaz"/>
    <property type="match status" value="1"/>
</dbReference>
<evidence type="ECO:0000256" key="6">
    <source>
        <dbReference type="SAM" id="MobiDB-lite"/>
    </source>
</evidence>
<feature type="compositionally biased region" description="Basic and acidic residues" evidence="6">
    <location>
        <begin position="582"/>
        <end position="605"/>
    </location>
</feature>
<feature type="compositionally biased region" description="Basic residues" evidence="6">
    <location>
        <begin position="496"/>
        <end position="508"/>
    </location>
</feature>
<feature type="compositionally biased region" description="Acidic residues" evidence="6">
    <location>
        <begin position="367"/>
        <end position="394"/>
    </location>
</feature>
<evidence type="ECO:0000313" key="9">
    <source>
        <dbReference type="EMBL" id="KAK6925103.1"/>
    </source>
</evidence>
<feature type="compositionally biased region" description="Polar residues" evidence="6">
    <location>
        <begin position="606"/>
        <end position="616"/>
    </location>
</feature>
<dbReference type="Proteomes" id="UP001370490">
    <property type="component" value="Unassembled WGS sequence"/>
</dbReference>
<dbReference type="SUPFAM" id="SSF46565">
    <property type="entry name" value="Chaperone J-domain"/>
    <property type="match status" value="1"/>
</dbReference>
<dbReference type="EMBL" id="JBAMMX010000016">
    <property type="protein sequence ID" value="KAK6925103.1"/>
    <property type="molecule type" value="Genomic_DNA"/>
</dbReference>
<evidence type="ECO:0000313" key="10">
    <source>
        <dbReference type="Proteomes" id="UP001370490"/>
    </source>
</evidence>
<dbReference type="InterPro" id="IPR044648">
    <property type="entry name" value="JJJ1_plant"/>
</dbReference>
<dbReference type="InterPro" id="IPR018253">
    <property type="entry name" value="DnaJ_domain_CS"/>
</dbReference>
<dbReference type="InterPro" id="IPR036236">
    <property type="entry name" value="Znf_C2H2_sf"/>
</dbReference>
<accession>A0AAN8UY32</accession>
<dbReference type="PROSITE" id="PS00028">
    <property type="entry name" value="ZINC_FINGER_C2H2_1"/>
    <property type="match status" value="1"/>
</dbReference>
<feature type="coiled-coil region" evidence="5">
    <location>
        <begin position="202"/>
        <end position="299"/>
    </location>
</feature>
<evidence type="ECO:0000256" key="5">
    <source>
        <dbReference type="SAM" id="Coils"/>
    </source>
</evidence>
<dbReference type="Pfam" id="PF00226">
    <property type="entry name" value="DnaJ"/>
    <property type="match status" value="1"/>
</dbReference>
<dbReference type="InterPro" id="IPR022755">
    <property type="entry name" value="Znf_C2H2_jaz"/>
</dbReference>
<reference evidence="9 10" key="1">
    <citation type="submission" date="2023-12" db="EMBL/GenBank/DDBJ databases">
        <title>A high-quality genome assembly for Dillenia turbinata (Dilleniales).</title>
        <authorList>
            <person name="Chanderbali A."/>
        </authorList>
    </citation>
    <scope>NUCLEOTIDE SEQUENCE [LARGE SCALE GENOMIC DNA]</scope>
    <source>
        <strain evidence="9">LSX21</strain>
        <tissue evidence="9">Leaf</tissue>
    </source>
</reference>
<gene>
    <name evidence="9" type="ORF">RJ641_009429</name>
</gene>
<keyword evidence="1" id="KW-0479">Metal-binding</keyword>
<feature type="domain" description="C2H2-type" evidence="8">
    <location>
        <begin position="306"/>
        <end position="335"/>
    </location>
</feature>
<feature type="compositionally biased region" description="Basic residues" evidence="6">
    <location>
        <begin position="537"/>
        <end position="547"/>
    </location>
</feature>
<organism evidence="9 10">
    <name type="scientific">Dillenia turbinata</name>
    <dbReference type="NCBI Taxonomy" id="194707"/>
    <lineage>
        <taxon>Eukaryota</taxon>
        <taxon>Viridiplantae</taxon>
        <taxon>Streptophyta</taxon>
        <taxon>Embryophyta</taxon>
        <taxon>Tracheophyta</taxon>
        <taxon>Spermatophyta</taxon>
        <taxon>Magnoliopsida</taxon>
        <taxon>eudicotyledons</taxon>
        <taxon>Gunneridae</taxon>
        <taxon>Pentapetalae</taxon>
        <taxon>Dilleniales</taxon>
        <taxon>Dilleniaceae</taxon>
        <taxon>Dillenia</taxon>
    </lineage>
</organism>
<feature type="compositionally biased region" description="Basic residues" evidence="6">
    <location>
        <begin position="649"/>
        <end position="661"/>
    </location>
</feature>
<dbReference type="SMART" id="SM00271">
    <property type="entry name" value="DnaJ"/>
    <property type="match status" value="1"/>
</dbReference>
<keyword evidence="10" id="KW-1185">Reference proteome</keyword>
<comment type="caution">
    <text evidence="9">The sequence shown here is derived from an EMBL/GenBank/DDBJ whole genome shotgun (WGS) entry which is preliminary data.</text>
</comment>
<evidence type="ECO:0000256" key="3">
    <source>
        <dbReference type="ARBA" id="ARBA00022833"/>
    </source>
</evidence>
<dbReference type="Pfam" id="PF21884">
    <property type="entry name" value="ZUO1-like_ZHD"/>
    <property type="match status" value="1"/>
</dbReference>
<name>A0AAN8UY32_9MAGN</name>
<evidence type="ECO:0000256" key="4">
    <source>
        <dbReference type="PROSITE-ProRule" id="PRU00042"/>
    </source>
</evidence>
<feature type="domain" description="J" evidence="7">
    <location>
        <begin position="10"/>
        <end position="79"/>
    </location>
</feature>
<sequence length="661" mass="76646">MAFSSSAKRCLYETLGVERNCTPDEIRAAYKKLALQRHPDKLTRSGLSEAEATVAFQELAYAYEVLSNPKERASYDSRRSQILFSDSKNNSSPSSKSHNFEIPNLFPYFSNSVFSGYTATKKGFYKVYGDIFNQVYELEVSYVKKLGLGSGLVKEAPIMRNIECDYSQVNAFYKYWLGFATVMDFAWVDEYDIGFMDSRRDRKYMEEENKKLRKKARREYNETVCGLALFVKKRDKRVLDMTMKKSLELERKKVEEKERRKRLEREKLEKARLFEEPEWARINEELKGLEEEQEDENGEEEEGEEYYCVACKKRFKSEKQWKNHERSKKHKEKVAELKAEFDEEDLEYEVERNDVDDNSVDTRESIADEEEVEEVVVEDETEDVVGSDEDEANVDELRDKFEDSLDIVGEKNESEVLPSDDDEDHFVDYSVNDSKKKGQSVGSDDEQSFLEAMVSGHKKKNKKASRNQLKPPPAAEEPANDDSVDKELMEYNNSKTTRRNRRANKQKNRKSEEAPGVDAAEMQSQKEDSEDQEIGRNRRTNKQKNRKPKEEAKRADSAKSSQKEERVEQNTQWADKQRNRKLKEEAKRADAVDGSQKKEIDEHDNSNMPDSTASSNEKIEANGQAEDPWRAENQMKSRKGAGKKEAKSKAKSSSKGRKQKV</sequence>
<evidence type="ECO:0000259" key="8">
    <source>
        <dbReference type="PROSITE" id="PS50157"/>
    </source>
</evidence>
<dbReference type="CDD" id="cd06257">
    <property type="entry name" value="DnaJ"/>
    <property type="match status" value="1"/>
</dbReference>
<evidence type="ECO:0000256" key="1">
    <source>
        <dbReference type="ARBA" id="ARBA00022723"/>
    </source>
</evidence>
<feature type="compositionally biased region" description="Basic and acidic residues" evidence="6">
    <location>
        <begin position="395"/>
        <end position="414"/>
    </location>
</feature>
<dbReference type="InterPro" id="IPR003604">
    <property type="entry name" value="Matrin/U1-like-C_Znf_C2H2"/>
</dbReference>
<dbReference type="AlphaFoldDB" id="A0AAN8UY32"/>
<dbReference type="InterPro" id="IPR036869">
    <property type="entry name" value="J_dom_sf"/>
</dbReference>
<dbReference type="GO" id="GO:0008270">
    <property type="term" value="F:zinc ion binding"/>
    <property type="evidence" value="ECO:0007669"/>
    <property type="project" value="UniProtKB-KW"/>
</dbReference>
<dbReference type="PANTHER" id="PTHR45495:SF1">
    <property type="entry name" value="DNAJ PROTEIN JJJ1 HOMOLOG"/>
    <property type="match status" value="1"/>
</dbReference>
<proteinExistence type="predicted"/>
<dbReference type="InterPro" id="IPR054076">
    <property type="entry name" value="ZUO1-like_ZHD"/>
</dbReference>
<dbReference type="Gene3D" id="3.30.160.60">
    <property type="entry name" value="Classic Zinc Finger"/>
    <property type="match status" value="1"/>
</dbReference>
<dbReference type="SUPFAM" id="SSF57667">
    <property type="entry name" value="beta-beta-alpha zinc fingers"/>
    <property type="match status" value="1"/>
</dbReference>
<keyword evidence="3" id="KW-0862">Zinc</keyword>
<dbReference type="InterPro" id="IPR001623">
    <property type="entry name" value="DnaJ_domain"/>
</dbReference>
<keyword evidence="5" id="KW-0175">Coiled coil</keyword>
<dbReference type="PROSITE" id="PS00636">
    <property type="entry name" value="DNAJ_1"/>
    <property type="match status" value="1"/>
</dbReference>